<feature type="domain" description="EF-hand" evidence="2">
    <location>
        <begin position="1"/>
        <end position="30"/>
    </location>
</feature>
<reference evidence="3" key="2">
    <citation type="submission" date="2025-08" db="UniProtKB">
        <authorList>
            <consortium name="Ensembl"/>
        </authorList>
    </citation>
    <scope>IDENTIFICATION</scope>
</reference>
<name>A0A8C0RM50_CANLF</name>
<sequence>MKSYSLLDEDDTGTVEFKEFLVLVFKVAQACFKTLSESPTGDCGSQESGSLPTGASQELGKEQSRRAEVGQAREAQPRESSQYGQSTQASRGQAGAEVQTRGQDRQSESQKQERESQQTEAGKRVQQTERLGEDKSHQIRQRRSETQSQTREQDRAQHTSGPVTGAGTRTQTDVTHTVTQTEVTQVMEQDRSHQIRSPSTQSQESTHGQTRGTGVQGQDRSQTSQVVTEHVQTLGGATQAMEQDRSHQIRSPSTQSQESTHGQTRGTEVQGQDRSQTSQVVTEHVQTLGGATQAMEQDRSHQIRSPSTQSQESTHGQTRGTEVQGQDRSQTSQVVIEHVQTLGGATQAMEQGRNYQIRSPSTQSQESTHGQTRGTGVQGQDRSQTSQVVTEHVQTLGGATQAMEQDRSHQIRSPSTQSQESTHGQTRGTGVQGQDRSQTSQVVIEHVQTLGGATQAMEQGRNYQIRNPSTQSQESTHGQTRGTGVQGQDRSQTSQVVIEQVQTLGGATQAMEQGRNYQIRSPSTQSQESTHDQTRGTGVQGQDRSQTSQMVTGGHIQTKAGPQTQRHAQATDQDRSQTARHVVDRDEGQTQRQSGSSHRWTQVSHYEAGEGKLGEQAQSVASTLTGRQDWSSTHPRCSVTGGQGEREPIVITQEWVGDHTREMEIPRQDQGSLCTGIPTAQGQEAAQSEGKRSLTAKGLYSYFKSNKP</sequence>
<dbReference type="PANTHER" id="PTHR11639">
    <property type="entry name" value="S100 CALCIUM-BINDING PROTEIN"/>
    <property type="match status" value="1"/>
</dbReference>
<protein>
    <recommendedName>
        <fullName evidence="2">EF-hand domain-containing protein</fullName>
    </recommendedName>
</protein>
<dbReference type="PROSITE" id="PS50222">
    <property type="entry name" value="EF_HAND_2"/>
    <property type="match status" value="1"/>
</dbReference>
<feature type="compositionally biased region" description="Basic and acidic residues" evidence="1">
    <location>
        <begin position="572"/>
        <end position="589"/>
    </location>
</feature>
<feature type="compositionally biased region" description="Polar residues" evidence="1">
    <location>
        <begin position="411"/>
        <end position="442"/>
    </location>
</feature>
<evidence type="ECO:0000259" key="2">
    <source>
        <dbReference type="PROSITE" id="PS50222"/>
    </source>
</evidence>
<evidence type="ECO:0000313" key="3">
    <source>
        <dbReference type="Ensembl" id="ENSCAFP00030027544.1"/>
    </source>
</evidence>
<dbReference type="PANTHER" id="PTHR11639:SF26">
    <property type="entry name" value="CORNULIN"/>
    <property type="match status" value="1"/>
</dbReference>
<feature type="compositionally biased region" description="Polar residues" evidence="1">
    <location>
        <begin position="461"/>
        <end position="506"/>
    </location>
</feature>
<feature type="compositionally biased region" description="Basic and acidic residues" evidence="1">
    <location>
        <begin position="59"/>
        <end position="68"/>
    </location>
</feature>
<feature type="compositionally biased region" description="Low complexity" evidence="1">
    <location>
        <begin position="168"/>
        <end position="187"/>
    </location>
</feature>
<proteinExistence type="predicted"/>
<evidence type="ECO:0000256" key="1">
    <source>
        <dbReference type="SAM" id="MobiDB-lite"/>
    </source>
</evidence>
<evidence type="ECO:0000313" key="4">
    <source>
        <dbReference type="Proteomes" id="UP000694429"/>
    </source>
</evidence>
<feature type="compositionally biased region" description="Polar residues" evidence="1">
    <location>
        <begin position="195"/>
        <end position="231"/>
    </location>
</feature>
<dbReference type="Proteomes" id="UP000694429">
    <property type="component" value="Chromosome 17"/>
</dbReference>
<dbReference type="InterPro" id="IPR018247">
    <property type="entry name" value="EF_Hand_1_Ca_BS"/>
</dbReference>
<reference evidence="3" key="1">
    <citation type="submission" date="2019-03" db="EMBL/GenBank/DDBJ databases">
        <authorList>
            <person name="Warren W.C."/>
            <person name="Johnson G.S."/>
        </authorList>
    </citation>
    <scope>NUCLEOTIDE SEQUENCE [LARGE SCALE GENOMIC DNA]</scope>
    <source>
        <strain evidence="3">Basenji</strain>
    </source>
</reference>
<feature type="compositionally biased region" description="Polar residues" evidence="1">
    <location>
        <begin position="303"/>
        <end position="334"/>
    </location>
</feature>
<feature type="compositionally biased region" description="Polar residues" evidence="1">
    <location>
        <begin position="249"/>
        <end position="285"/>
    </location>
</feature>
<feature type="compositionally biased region" description="Polar residues" evidence="1">
    <location>
        <begin position="560"/>
        <end position="571"/>
    </location>
</feature>
<feature type="compositionally biased region" description="Polar residues" evidence="1">
    <location>
        <begin position="616"/>
        <end position="635"/>
    </location>
</feature>
<dbReference type="PROSITE" id="PS00018">
    <property type="entry name" value="EF_HAND_1"/>
    <property type="match status" value="1"/>
</dbReference>
<feature type="compositionally biased region" description="Polar residues" evidence="1">
    <location>
        <begin position="590"/>
        <end position="604"/>
    </location>
</feature>
<feature type="region of interest" description="Disordered" evidence="1">
    <location>
        <begin position="36"/>
        <end position="646"/>
    </location>
</feature>
<feature type="compositionally biased region" description="Polar residues" evidence="1">
    <location>
        <begin position="36"/>
        <end position="56"/>
    </location>
</feature>
<dbReference type="GO" id="GO:0005509">
    <property type="term" value="F:calcium ion binding"/>
    <property type="evidence" value="ECO:0007669"/>
    <property type="project" value="InterPro"/>
</dbReference>
<feature type="compositionally biased region" description="Basic and acidic residues" evidence="1">
    <location>
        <begin position="102"/>
        <end position="157"/>
    </location>
</feature>
<accession>A0A8C0RM50</accession>
<dbReference type="Ensembl" id="ENSCAFT00030031587.1">
    <property type="protein sequence ID" value="ENSCAFP00030027544.1"/>
    <property type="gene ID" value="ENSCAFG00030017137.1"/>
</dbReference>
<feature type="compositionally biased region" description="Polar residues" evidence="1">
    <location>
        <begin position="515"/>
        <end position="528"/>
    </location>
</feature>
<dbReference type="InterPro" id="IPR002048">
    <property type="entry name" value="EF_hand_dom"/>
</dbReference>
<dbReference type="AlphaFoldDB" id="A0A8C0RM50"/>
<feature type="compositionally biased region" description="Polar residues" evidence="1">
    <location>
        <begin position="78"/>
        <end position="91"/>
    </location>
</feature>
<feature type="compositionally biased region" description="Polar residues" evidence="1">
    <location>
        <begin position="535"/>
        <end position="551"/>
    </location>
</feature>
<organism evidence="3 4">
    <name type="scientific">Canis lupus familiaris</name>
    <name type="common">Dog</name>
    <name type="synonym">Canis familiaris</name>
    <dbReference type="NCBI Taxonomy" id="9615"/>
    <lineage>
        <taxon>Eukaryota</taxon>
        <taxon>Metazoa</taxon>
        <taxon>Chordata</taxon>
        <taxon>Craniata</taxon>
        <taxon>Vertebrata</taxon>
        <taxon>Euteleostomi</taxon>
        <taxon>Mammalia</taxon>
        <taxon>Eutheria</taxon>
        <taxon>Laurasiatheria</taxon>
        <taxon>Carnivora</taxon>
        <taxon>Caniformia</taxon>
        <taxon>Canidae</taxon>
        <taxon>Canis</taxon>
    </lineage>
</organism>
<feature type="compositionally biased region" description="Polar residues" evidence="1">
    <location>
        <begin position="353"/>
        <end position="393"/>
    </location>
</feature>